<dbReference type="Proteomes" id="UP001180020">
    <property type="component" value="Unassembled WGS sequence"/>
</dbReference>
<sequence>MGTRLWEIATYHSSLWATWMAGRYWRSINTWHDPWLKSLWLHKHFNGQSLLTWGPPSEVSVAAFIKDGMWCKPARWPSEFDNIWDEISQLDIGGTGSDILVWTGSKIAYIWMAMLKSMKIPTVRHEGIGEFLVWFTKCDTTDDDKKTLQFILALTFWTIWGARNEKIFCHTVPNKPLLVRVILSETKARFIGSLCEDSGSPLSKACRDLFDVLLVQKTSLTVQVKWTPPPIGWVKANSDESLSQERFGFGAITKNSSGDCIQALDCA</sequence>
<name>A0AAV9DP44_ACOCL</name>
<evidence type="ECO:0000313" key="2">
    <source>
        <dbReference type="Proteomes" id="UP001180020"/>
    </source>
</evidence>
<reference evidence="1" key="2">
    <citation type="submission" date="2023-06" db="EMBL/GenBank/DDBJ databases">
        <authorList>
            <person name="Ma L."/>
            <person name="Liu K.-W."/>
            <person name="Li Z."/>
            <person name="Hsiao Y.-Y."/>
            <person name="Qi Y."/>
            <person name="Fu T."/>
            <person name="Tang G."/>
            <person name="Zhang D."/>
            <person name="Sun W.-H."/>
            <person name="Liu D.-K."/>
            <person name="Li Y."/>
            <person name="Chen G.-Z."/>
            <person name="Liu X.-D."/>
            <person name="Liao X.-Y."/>
            <person name="Jiang Y.-T."/>
            <person name="Yu X."/>
            <person name="Hao Y."/>
            <person name="Huang J."/>
            <person name="Zhao X.-W."/>
            <person name="Ke S."/>
            <person name="Chen Y.-Y."/>
            <person name="Wu W.-L."/>
            <person name="Hsu J.-L."/>
            <person name="Lin Y.-F."/>
            <person name="Huang M.-D."/>
            <person name="Li C.-Y."/>
            <person name="Huang L."/>
            <person name="Wang Z.-W."/>
            <person name="Zhao X."/>
            <person name="Zhong W.-Y."/>
            <person name="Peng D.-H."/>
            <person name="Ahmad S."/>
            <person name="Lan S."/>
            <person name="Zhang J.-S."/>
            <person name="Tsai W.-C."/>
            <person name="Van De Peer Y."/>
            <person name="Liu Z.-J."/>
        </authorList>
    </citation>
    <scope>NUCLEOTIDE SEQUENCE</scope>
    <source>
        <strain evidence="1">CP</strain>
        <tissue evidence="1">Leaves</tissue>
    </source>
</reference>
<evidence type="ECO:0008006" key="3">
    <source>
        <dbReference type="Google" id="ProtNLM"/>
    </source>
</evidence>
<dbReference type="EMBL" id="JAUJYO010000012">
    <property type="protein sequence ID" value="KAK1302589.1"/>
    <property type="molecule type" value="Genomic_DNA"/>
</dbReference>
<proteinExistence type="predicted"/>
<comment type="caution">
    <text evidence="1">The sequence shown here is derived from an EMBL/GenBank/DDBJ whole genome shotgun (WGS) entry which is preliminary data.</text>
</comment>
<dbReference type="AlphaFoldDB" id="A0AAV9DP44"/>
<reference evidence="1" key="1">
    <citation type="journal article" date="2023" name="Nat. Commun.">
        <title>Diploid and tetraploid genomes of Acorus and the evolution of monocots.</title>
        <authorList>
            <person name="Ma L."/>
            <person name="Liu K.W."/>
            <person name="Li Z."/>
            <person name="Hsiao Y.Y."/>
            <person name="Qi Y."/>
            <person name="Fu T."/>
            <person name="Tang G.D."/>
            <person name="Zhang D."/>
            <person name="Sun W.H."/>
            <person name="Liu D.K."/>
            <person name="Li Y."/>
            <person name="Chen G.Z."/>
            <person name="Liu X.D."/>
            <person name="Liao X.Y."/>
            <person name="Jiang Y.T."/>
            <person name="Yu X."/>
            <person name="Hao Y."/>
            <person name="Huang J."/>
            <person name="Zhao X.W."/>
            <person name="Ke S."/>
            <person name="Chen Y.Y."/>
            <person name="Wu W.L."/>
            <person name="Hsu J.L."/>
            <person name="Lin Y.F."/>
            <person name="Huang M.D."/>
            <person name="Li C.Y."/>
            <person name="Huang L."/>
            <person name="Wang Z.W."/>
            <person name="Zhao X."/>
            <person name="Zhong W.Y."/>
            <person name="Peng D.H."/>
            <person name="Ahmad S."/>
            <person name="Lan S."/>
            <person name="Zhang J.S."/>
            <person name="Tsai W.C."/>
            <person name="Van de Peer Y."/>
            <person name="Liu Z.J."/>
        </authorList>
    </citation>
    <scope>NUCLEOTIDE SEQUENCE</scope>
    <source>
        <strain evidence="1">CP</strain>
    </source>
</reference>
<accession>A0AAV9DP44</accession>
<gene>
    <name evidence="1" type="ORF">QJS10_CPB12g00424</name>
</gene>
<keyword evidence="2" id="KW-1185">Reference proteome</keyword>
<evidence type="ECO:0000313" key="1">
    <source>
        <dbReference type="EMBL" id="KAK1302589.1"/>
    </source>
</evidence>
<organism evidence="1 2">
    <name type="scientific">Acorus calamus</name>
    <name type="common">Sweet flag</name>
    <dbReference type="NCBI Taxonomy" id="4465"/>
    <lineage>
        <taxon>Eukaryota</taxon>
        <taxon>Viridiplantae</taxon>
        <taxon>Streptophyta</taxon>
        <taxon>Embryophyta</taxon>
        <taxon>Tracheophyta</taxon>
        <taxon>Spermatophyta</taxon>
        <taxon>Magnoliopsida</taxon>
        <taxon>Liliopsida</taxon>
        <taxon>Acoraceae</taxon>
        <taxon>Acorus</taxon>
    </lineage>
</organism>
<protein>
    <recommendedName>
        <fullName evidence="3">Reverse transcriptase zinc-binding domain-containing protein</fullName>
    </recommendedName>
</protein>